<dbReference type="Gene3D" id="1.20.120.160">
    <property type="entry name" value="HPT domain"/>
    <property type="match status" value="1"/>
</dbReference>
<gene>
    <name evidence="2" type="ORF">ESZ00_02205</name>
</gene>
<feature type="domain" description="HPt" evidence="1">
    <location>
        <begin position="25"/>
        <end position="107"/>
    </location>
</feature>
<dbReference type="SUPFAM" id="SSF47226">
    <property type="entry name" value="Histidine-containing phosphotransfer domain, HPT domain"/>
    <property type="match status" value="1"/>
</dbReference>
<dbReference type="Pfam" id="PF01627">
    <property type="entry name" value="Hpt"/>
    <property type="match status" value="1"/>
</dbReference>
<protein>
    <submittedName>
        <fullName evidence="2">Hpt domain-containing protein</fullName>
    </submittedName>
</protein>
<dbReference type="GO" id="GO:0000160">
    <property type="term" value="P:phosphorelay signal transduction system"/>
    <property type="evidence" value="ECO:0007669"/>
    <property type="project" value="InterPro"/>
</dbReference>
<dbReference type="AlphaFoldDB" id="A0A4Q1SGY6"/>
<dbReference type="InterPro" id="IPR008207">
    <property type="entry name" value="Sig_transdc_His_kin_Hpt_dom"/>
</dbReference>
<dbReference type="EMBL" id="SDMK01000001">
    <property type="protein sequence ID" value="RXS96784.1"/>
    <property type="molecule type" value="Genomic_DNA"/>
</dbReference>
<dbReference type="RefSeq" id="WP_129206567.1">
    <property type="nucleotide sequence ID" value="NZ_BMGU01000001.1"/>
</dbReference>
<reference evidence="2 3" key="1">
    <citation type="journal article" date="2016" name="Int. J. Syst. Evol. Microbiol.">
        <title>Acidipila dinghuensis sp. nov., an acidobacterium isolated from forest soil.</title>
        <authorList>
            <person name="Jiang Y.W."/>
            <person name="Wang J."/>
            <person name="Chen M.H."/>
            <person name="Lv Y.Y."/>
            <person name="Qiu L.H."/>
        </authorList>
    </citation>
    <scope>NUCLEOTIDE SEQUENCE [LARGE SCALE GENOMIC DNA]</scope>
    <source>
        <strain evidence="2 3">DHOF10</strain>
    </source>
</reference>
<evidence type="ECO:0000259" key="1">
    <source>
        <dbReference type="Pfam" id="PF01627"/>
    </source>
</evidence>
<keyword evidence="3" id="KW-1185">Reference proteome</keyword>
<organism evidence="2 3">
    <name type="scientific">Silvibacterium dinghuense</name>
    <dbReference type="NCBI Taxonomy" id="1560006"/>
    <lineage>
        <taxon>Bacteria</taxon>
        <taxon>Pseudomonadati</taxon>
        <taxon>Acidobacteriota</taxon>
        <taxon>Terriglobia</taxon>
        <taxon>Terriglobales</taxon>
        <taxon>Acidobacteriaceae</taxon>
        <taxon>Silvibacterium</taxon>
    </lineage>
</organism>
<accession>A0A4Q1SGY6</accession>
<dbReference type="Proteomes" id="UP000290253">
    <property type="component" value="Unassembled WGS sequence"/>
</dbReference>
<dbReference type="OrthoDB" id="120392at2"/>
<evidence type="ECO:0000313" key="2">
    <source>
        <dbReference type="EMBL" id="RXS96784.1"/>
    </source>
</evidence>
<evidence type="ECO:0000313" key="3">
    <source>
        <dbReference type="Proteomes" id="UP000290253"/>
    </source>
</evidence>
<proteinExistence type="predicted"/>
<sequence>MTDPTAQEKIAQALRGIWISSRATLEERISVLTQAGQALAAGTLDDSLRQQAESAAHKLAGVLGTFGMPRGSALASQLEQALGNEKSNDRHAEVQQWLVELREEMAAQDRRCA</sequence>
<dbReference type="InterPro" id="IPR036641">
    <property type="entry name" value="HPT_dom_sf"/>
</dbReference>
<name>A0A4Q1SGY6_9BACT</name>
<comment type="caution">
    <text evidence="2">The sequence shown here is derived from an EMBL/GenBank/DDBJ whole genome shotgun (WGS) entry which is preliminary data.</text>
</comment>
<dbReference type="GO" id="GO:0004672">
    <property type="term" value="F:protein kinase activity"/>
    <property type="evidence" value="ECO:0007669"/>
    <property type="project" value="UniProtKB-ARBA"/>
</dbReference>